<feature type="region of interest" description="Disordered" evidence="4">
    <location>
        <begin position="1"/>
        <end position="43"/>
    </location>
</feature>
<feature type="region of interest" description="Disordered" evidence="4">
    <location>
        <begin position="502"/>
        <end position="551"/>
    </location>
</feature>
<sequence length="740" mass="80963">MPRHAIHPLSRAFNPSASSAGAAAGPGGGGYGGRGARRRSDEGMWKTLDRLQVLGEEDGHTGCVNALSWSDDGKTLLSGSDDTRICIWQPDPHPASSSSSSFSSSSTTRSPHPLKLTETIQTGHRANIFSAKFLPNASTPTVVSCAGDRDVRVMEVERLVRNSASGELDGSSGDGVTILRCHKDRTKRISTENSPYLFLTVSEDGTVRQHDLRRPHTCRSECPDPLFYAPRGVDLYSLSVSTVTPHMFTVAGRTDCAFVCDRRMLPRQTPSWGPHVRSSGQVHCVRRLGLPDEEWDKVSPRSGDRMFGDERHITCVRMSPEHADEVAVAFARHSTSLFSIYDSPPSESMRATSSSPTIVPSNEENKKRKDNSSSPSRRSGKAISVTASDEPVSRQRTRSPLENHGGPSNSHSAAHTVETTWPFGQAQQPGLHKALLGQKGEPSGRREDRIGPDTPPTWSRYRAENFLRDDSGEESEDPEPSLSDLEEMALDYLDRTGDLDLDEDEDEEEEEEEDHDNESEFMSLDEEDEIDFDDFGEDDDEDGENDDEDVDMDPDVGILGFGGSNASRLEAGAFDKVEKVLPRRSFRGARNVETVKDCNFLGIRADKICSGSDDGNFFVWDKDTGRLEGIWEGDGSVVNVVEQHPTLPLIACSGIDSTVKIFGPAPTPIVPSFNKTHLAQTITERNTRLPRFLSGGAFERATLLQFLMTRGLVARVGDNLPGVADEDGEIGEGGQGCETQ</sequence>
<gene>
    <name evidence="5" type="ORF">I316_06106</name>
</gene>
<feature type="compositionally biased region" description="Low complexity" evidence="4">
    <location>
        <begin position="96"/>
        <end position="106"/>
    </location>
</feature>
<keyword evidence="6" id="KW-1185">Reference proteome</keyword>
<dbReference type="STRING" id="1296120.A0A1B9GMF5"/>
<feature type="repeat" description="WD" evidence="3">
    <location>
        <begin position="57"/>
        <end position="89"/>
    </location>
</feature>
<feature type="compositionally biased region" description="Polar residues" evidence="4">
    <location>
        <begin position="345"/>
        <end position="362"/>
    </location>
</feature>
<dbReference type="PROSITE" id="PS50082">
    <property type="entry name" value="WD_REPEATS_2"/>
    <property type="match status" value="1"/>
</dbReference>
<evidence type="ECO:0000256" key="3">
    <source>
        <dbReference type="PROSITE-ProRule" id="PRU00221"/>
    </source>
</evidence>
<evidence type="ECO:0000313" key="5">
    <source>
        <dbReference type="EMBL" id="OCF32192.1"/>
    </source>
</evidence>
<organism evidence="5 6">
    <name type="scientific">Kwoniella heveanensis BCC8398</name>
    <dbReference type="NCBI Taxonomy" id="1296120"/>
    <lineage>
        <taxon>Eukaryota</taxon>
        <taxon>Fungi</taxon>
        <taxon>Dikarya</taxon>
        <taxon>Basidiomycota</taxon>
        <taxon>Agaricomycotina</taxon>
        <taxon>Tremellomycetes</taxon>
        <taxon>Tremellales</taxon>
        <taxon>Cryptococcaceae</taxon>
        <taxon>Kwoniella</taxon>
    </lineage>
</organism>
<dbReference type="PANTHER" id="PTHR15574:SF40">
    <property type="entry name" value="WD AND TETRATRICOPEPTIDE REPEATS PROTEIN 1"/>
    <property type="match status" value="1"/>
</dbReference>
<feature type="region of interest" description="Disordered" evidence="4">
    <location>
        <begin position="341"/>
        <end position="414"/>
    </location>
</feature>
<dbReference type="InterPro" id="IPR001680">
    <property type="entry name" value="WD40_rpt"/>
</dbReference>
<dbReference type="Pfam" id="PF00400">
    <property type="entry name" value="WD40"/>
    <property type="match status" value="1"/>
</dbReference>
<dbReference type="InterPro" id="IPR045151">
    <property type="entry name" value="DCAF8"/>
</dbReference>
<keyword evidence="1 3" id="KW-0853">WD repeat</keyword>
<dbReference type="GO" id="GO:0045717">
    <property type="term" value="P:negative regulation of fatty acid biosynthetic process"/>
    <property type="evidence" value="ECO:0007669"/>
    <property type="project" value="TreeGrafter"/>
</dbReference>
<name>A0A1B9GMF5_9TREE</name>
<evidence type="ECO:0000313" key="6">
    <source>
        <dbReference type="Proteomes" id="UP000092666"/>
    </source>
</evidence>
<protein>
    <submittedName>
        <fullName evidence="5">Uncharacterized protein</fullName>
    </submittedName>
</protein>
<dbReference type="Gene3D" id="2.130.10.10">
    <property type="entry name" value="YVTN repeat-like/Quinoprotein amine dehydrogenase"/>
    <property type="match status" value="3"/>
</dbReference>
<reference evidence="6" key="2">
    <citation type="submission" date="2013-12" db="EMBL/GenBank/DDBJ databases">
        <title>Evolution of pathogenesis and genome organization in the Tremellales.</title>
        <authorList>
            <person name="Cuomo C."/>
            <person name="Litvintseva A."/>
            <person name="Heitman J."/>
            <person name="Chen Y."/>
            <person name="Sun S."/>
            <person name="Springer D."/>
            <person name="Dromer F."/>
            <person name="Young S."/>
            <person name="Zeng Q."/>
            <person name="Chapman S."/>
            <person name="Gujja S."/>
            <person name="Saif S."/>
            <person name="Birren B."/>
        </authorList>
    </citation>
    <scope>NUCLEOTIDE SEQUENCE [LARGE SCALE GENOMIC DNA]</scope>
    <source>
        <strain evidence="6">BCC8398</strain>
    </source>
</reference>
<dbReference type="GO" id="GO:0080008">
    <property type="term" value="C:Cul4-RING E3 ubiquitin ligase complex"/>
    <property type="evidence" value="ECO:0007669"/>
    <property type="project" value="TreeGrafter"/>
</dbReference>
<dbReference type="InterPro" id="IPR015943">
    <property type="entry name" value="WD40/YVTN_repeat-like_dom_sf"/>
</dbReference>
<dbReference type="GO" id="GO:0005737">
    <property type="term" value="C:cytoplasm"/>
    <property type="evidence" value="ECO:0007669"/>
    <property type="project" value="TreeGrafter"/>
</dbReference>
<dbReference type="PANTHER" id="PTHR15574">
    <property type="entry name" value="WD REPEAT DOMAIN-CONTAINING FAMILY"/>
    <property type="match status" value="1"/>
</dbReference>
<dbReference type="EMBL" id="KI669510">
    <property type="protein sequence ID" value="OCF32192.1"/>
    <property type="molecule type" value="Genomic_DNA"/>
</dbReference>
<feature type="compositionally biased region" description="Gly residues" evidence="4">
    <location>
        <begin position="24"/>
        <end position="34"/>
    </location>
</feature>
<reference evidence="5 6" key="1">
    <citation type="submission" date="2013-07" db="EMBL/GenBank/DDBJ databases">
        <title>The Genome Sequence of Cryptococcus heveanensis BCC8398.</title>
        <authorList>
            <consortium name="The Broad Institute Genome Sequencing Platform"/>
            <person name="Cuomo C."/>
            <person name="Litvintseva A."/>
            <person name="Chen Y."/>
            <person name="Heitman J."/>
            <person name="Sun S."/>
            <person name="Springer D."/>
            <person name="Dromer F."/>
            <person name="Young S.K."/>
            <person name="Zeng Q."/>
            <person name="Gargeya S."/>
            <person name="Fitzgerald M."/>
            <person name="Abouelleil A."/>
            <person name="Alvarado L."/>
            <person name="Berlin A.M."/>
            <person name="Chapman S.B."/>
            <person name="Dewar J."/>
            <person name="Goldberg J."/>
            <person name="Griggs A."/>
            <person name="Gujja S."/>
            <person name="Hansen M."/>
            <person name="Howarth C."/>
            <person name="Imamovic A."/>
            <person name="Larimer J."/>
            <person name="McCowan C."/>
            <person name="Murphy C."/>
            <person name="Pearson M."/>
            <person name="Priest M."/>
            <person name="Roberts A."/>
            <person name="Saif S."/>
            <person name="Shea T."/>
            <person name="Sykes S."/>
            <person name="Wortman J."/>
            <person name="Nusbaum C."/>
            <person name="Birren B."/>
        </authorList>
    </citation>
    <scope>NUCLEOTIDE SEQUENCE [LARGE SCALE GENOMIC DNA]</scope>
    <source>
        <strain evidence="5 6">BCC8398</strain>
    </source>
</reference>
<proteinExistence type="predicted"/>
<dbReference type="PROSITE" id="PS50294">
    <property type="entry name" value="WD_REPEATS_REGION"/>
    <property type="match status" value="1"/>
</dbReference>
<evidence type="ECO:0000256" key="4">
    <source>
        <dbReference type="SAM" id="MobiDB-lite"/>
    </source>
</evidence>
<dbReference type="InterPro" id="IPR036322">
    <property type="entry name" value="WD40_repeat_dom_sf"/>
</dbReference>
<evidence type="ECO:0000256" key="1">
    <source>
        <dbReference type="ARBA" id="ARBA00022574"/>
    </source>
</evidence>
<feature type="region of interest" description="Disordered" evidence="4">
    <location>
        <begin position="435"/>
        <end position="462"/>
    </location>
</feature>
<dbReference type="AlphaFoldDB" id="A0A1B9GMF5"/>
<dbReference type="OrthoDB" id="2414538at2759"/>
<feature type="region of interest" description="Disordered" evidence="4">
    <location>
        <begin position="87"/>
        <end position="113"/>
    </location>
</feature>
<evidence type="ECO:0000256" key="2">
    <source>
        <dbReference type="ARBA" id="ARBA00022737"/>
    </source>
</evidence>
<dbReference type="SUPFAM" id="SSF50978">
    <property type="entry name" value="WD40 repeat-like"/>
    <property type="match status" value="1"/>
</dbReference>
<dbReference type="Proteomes" id="UP000092666">
    <property type="component" value="Unassembled WGS sequence"/>
</dbReference>
<feature type="compositionally biased region" description="Basic and acidic residues" evidence="4">
    <location>
        <begin position="442"/>
        <end position="451"/>
    </location>
</feature>
<keyword evidence="2" id="KW-0677">Repeat</keyword>
<accession>A0A1B9GMF5</accession>
<dbReference type="SMART" id="SM00320">
    <property type="entry name" value="WD40"/>
    <property type="match status" value="6"/>
</dbReference>